<proteinExistence type="inferred from homology"/>
<name>A0A0D3KK65_EMIH1</name>
<dbReference type="Proteomes" id="UP000013827">
    <property type="component" value="Unassembled WGS sequence"/>
</dbReference>
<sequence>MAAAPPAPVAVVTGGSRGIGAACCRQLAARGYGVVVAYRSDDASAASVSEEIAACGGRAVTVRADVSREEDVVRLFEVADTAFGPSSRLAVLVNNAGVLGPAGSLQEVATADQLRAVCDTNVVGPLLCCREAERRMSTKHGGQGGSIVQVSSGSAYIGSPLLYAASKGALNSLTIGLVRPLAEGGVRINTVSPGMTDTDLVADAAQTFDFSQERGRERIPLGRMGTPDEIASVVCWLASEDAAYVAGANVRAAGGRPPGTTLG</sequence>
<reference evidence="3" key="1">
    <citation type="journal article" date="2013" name="Nature">
        <title>Pan genome of the phytoplankton Emiliania underpins its global distribution.</title>
        <authorList>
            <person name="Read B.A."/>
            <person name="Kegel J."/>
            <person name="Klute M.J."/>
            <person name="Kuo A."/>
            <person name="Lefebvre S.C."/>
            <person name="Maumus F."/>
            <person name="Mayer C."/>
            <person name="Miller J."/>
            <person name="Monier A."/>
            <person name="Salamov A."/>
            <person name="Young J."/>
            <person name="Aguilar M."/>
            <person name="Claverie J.M."/>
            <person name="Frickenhaus S."/>
            <person name="Gonzalez K."/>
            <person name="Herman E.K."/>
            <person name="Lin Y.C."/>
            <person name="Napier J."/>
            <person name="Ogata H."/>
            <person name="Sarno A.F."/>
            <person name="Shmutz J."/>
            <person name="Schroeder D."/>
            <person name="de Vargas C."/>
            <person name="Verret F."/>
            <person name="von Dassow P."/>
            <person name="Valentin K."/>
            <person name="Van de Peer Y."/>
            <person name="Wheeler G."/>
            <person name="Dacks J.B."/>
            <person name="Delwiche C.F."/>
            <person name="Dyhrman S.T."/>
            <person name="Glockner G."/>
            <person name="John U."/>
            <person name="Richards T."/>
            <person name="Worden A.Z."/>
            <person name="Zhang X."/>
            <person name="Grigoriev I.V."/>
            <person name="Allen A.E."/>
            <person name="Bidle K."/>
            <person name="Borodovsky M."/>
            <person name="Bowler C."/>
            <person name="Brownlee C."/>
            <person name="Cock J.M."/>
            <person name="Elias M."/>
            <person name="Gladyshev V.N."/>
            <person name="Groth M."/>
            <person name="Guda C."/>
            <person name="Hadaegh A."/>
            <person name="Iglesias-Rodriguez M.D."/>
            <person name="Jenkins J."/>
            <person name="Jones B.M."/>
            <person name="Lawson T."/>
            <person name="Leese F."/>
            <person name="Lindquist E."/>
            <person name="Lobanov A."/>
            <person name="Lomsadze A."/>
            <person name="Malik S.B."/>
            <person name="Marsh M.E."/>
            <person name="Mackinder L."/>
            <person name="Mock T."/>
            <person name="Mueller-Roeber B."/>
            <person name="Pagarete A."/>
            <person name="Parker M."/>
            <person name="Probert I."/>
            <person name="Quesneville H."/>
            <person name="Raines C."/>
            <person name="Rensing S.A."/>
            <person name="Riano-Pachon D.M."/>
            <person name="Richier S."/>
            <person name="Rokitta S."/>
            <person name="Shiraiwa Y."/>
            <person name="Soanes D.M."/>
            <person name="van der Giezen M."/>
            <person name="Wahlund T.M."/>
            <person name="Williams B."/>
            <person name="Wilson W."/>
            <person name="Wolfe G."/>
            <person name="Wurch L.L."/>
        </authorList>
    </citation>
    <scope>NUCLEOTIDE SEQUENCE</scope>
</reference>
<dbReference type="Pfam" id="PF13561">
    <property type="entry name" value="adh_short_C2"/>
    <property type="match status" value="1"/>
</dbReference>
<evidence type="ECO:0000256" key="1">
    <source>
        <dbReference type="ARBA" id="ARBA00006484"/>
    </source>
</evidence>
<dbReference type="FunFam" id="3.40.50.720:FF:000084">
    <property type="entry name" value="Short-chain dehydrogenase reductase"/>
    <property type="match status" value="1"/>
</dbReference>
<dbReference type="PANTHER" id="PTHR42760">
    <property type="entry name" value="SHORT-CHAIN DEHYDROGENASES/REDUCTASES FAMILY MEMBER"/>
    <property type="match status" value="1"/>
</dbReference>
<keyword evidence="3" id="KW-1185">Reference proteome</keyword>
<dbReference type="HOGENOM" id="CLU_010194_1_3_1"/>
<comment type="similarity">
    <text evidence="1">Belongs to the short-chain dehydrogenases/reductases (SDR) family.</text>
</comment>
<dbReference type="PANTHER" id="PTHR42760:SF40">
    <property type="entry name" value="3-OXOACYL-[ACYL-CARRIER-PROTEIN] REDUCTASE, CHLOROPLASTIC"/>
    <property type="match status" value="1"/>
</dbReference>
<dbReference type="PaxDb" id="2903-EOD36150"/>
<dbReference type="OMA" id="MFEVNVY"/>
<evidence type="ECO:0000313" key="2">
    <source>
        <dbReference type="EnsemblProtists" id="EOD36150"/>
    </source>
</evidence>
<dbReference type="eggNOG" id="KOG0725">
    <property type="taxonomic scope" value="Eukaryota"/>
</dbReference>
<dbReference type="CDD" id="cd05233">
    <property type="entry name" value="SDR_c"/>
    <property type="match status" value="1"/>
</dbReference>
<dbReference type="InterPro" id="IPR036291">
    <property type="entry name" value="NAD(P)-bd_dom_sf"/>
</dbReference>
<accession>A0A0D3KK65</accession>
<dbReference type="GO" id="GO:0016616">
    <property type="term" value="F:oxidoreductase activity, acting on the CH-OH group of donors, NAD or NADP as acceptor"/>
    <property type="evidence" value="ECO:0007669"/>
    <property type="project" value="TreeGrafter"/>
</dbReference>
<dbReference type="RefSeq" id="XP_005788579.1">
    <property type="nucleotide sequence ID" value="XM_005788522.1"/>
</dbReference>
<protein>
    <submittedName>
        <fullName evidence="2">Uncharacterized protein</fullName>
    </submittedName>
</protein>
<dbReference type="STRING" id="2903.R1FAZ4"/>
<dbReference type="InterPro" id="IPR002347">
    <property type="entry name" value="SDR_fam"/>
</dbReference>
<dbReference type="GO" id="GO:0030497">
    <property type="term" value="P:fatty acid elongation"/>
    <property type="evidence" value="ECO:0007669"/>
    <property type="project" value="TreeGrafter"/>
</dbReference>
<dbReference type="GeneID" id="17281421"/>
<dbReference type="Gene3D" id="3.40.50.720">
    <property type="entry name" value="NAD(P)-binding Rossmann-like Domain"/>
    <property type="match status" value="1"/>
</dbReference>
<evidence type="ECO:0000313" key="3">
    <source>
        <dbReference type="Proteomes" id="UP000013827"/>
    </source>
</evidence>
<dbReference type="SUPFAM" id="SSF51735">
    <property type="entry name" value="NAD(P)-binding Rossmann-fold domains"/>
    <property type="match status" value="1"/>
</dbReference>
<dbReference type="PRINTS" id="PR00081">
    <property type="entry name" value="GDHRDH"/>
</dbReference>
<dbReference type="KEGG" id="ehx:EMIHUDRAFT_423335"/>
<dbReference type="AlphaFoldDB" id="A0A0D3KK65"/>
<reference evidence="2" key="2">
    <citation type="submission" date="2024-10" db="UniProtKB">
        <authorList>
            <consortium name="EnsemblProtists"/>
        </authorList>
    </citation>
    <scope>IDENTIFICATION</scope>
</reference>
<dbReference type="PRINTS" id="PR00080">
    <property type="entry name" value="SDRFAMILY"/>
</dbReference>
<organism evidence="2 3">
    <name type="scientific">Emiliania huxleyi (strain CCMP1516)</name>
    <dbReference type="NCBI Taxonomy" id="280463"/>
    <lineage>
        <taxon>Eukaryota</taxon>
        <taxon>Haptista</taxon>
        <taxon>Haptophyta</taxon>
        <taxon>Prymnesiophyceae</taxon>
        <taxon>Isochrysidales</taxon>
        <taxon>Noelaerhabdaceae</taxon>
        <taxon>Emiliania</taxon>
    </lineage>
</organism>
<dbReference type="EnsemblProtists" id="EOD36150">
    <property type="protein sequence ID" value="EOD36150"/>
    <property type="gene ID" value="EMIHUDRAFT_423335"/>
</dbReference>